<feature type="compositionally biased region" description="Low complexity" evidence="2">
    <location>
        <begin position="525"/>
        <end position="539"/>
    </location>
</feature>
<comment type="catalytic activity">
    <reaction evidence="1">
        <text>ATP + H2O = ADP + phosphate + H(+)</text>
        <dbReference type="Rhea" id="RHEA:13065"/>
        <dbReference type="ChEBI" id="CHEBI:15377"/>
        <dbReference type="ChEBI" id="CHEBI:15378"/>
        <dbReference type="ChEBI" id="CHEBI:30616"/>
        <dbReference type="ChEBI" id="CHEBI:43474"/>
        <dbReference type="ChEBI" id="CHEBI:456216"/>
        <dbReference type="EC" id="5.6.2.3"/>
    </reaction>
</comment>
<comment type="similarity">
    <text evidence="1">Belongs to the helicase family.</text>
</comment>
<name>A0A8X7MK04_9BASI</name>
<dbReference type="Pfam" id="PF21530">
    <property type="entry name" value="Pif1_2B_dom"/>
    <property type="match status" value="1"/>
</dbReference>
<reference evidence="5" key="1">
    <citation type="submission" date="2016-04" db="EMBL/GenBank/DDBJ databases">
        <authorList>
            <person name="Nguyen H.D."/>
            <person name="Samba Siva P."/>
            <person name="Cullis J."/>
            <person name="Levesque C.A."/>
            <person name="Hambleton S."/>
        </authorList>
    </citation>
    <scope>NUCLEOTIDE SEQUENCE</scope>
    <source>
        <strain evidence="5">DAOMC 236426</strain>
    </source>
</reference>
<evidence type="ECO:0000256" key="2">
    <source>
        <dbReference type="SAM" id="MobiDB-lite"/>
    </source>
</evidence>
<dbReference type="Proteomes" id="UP000077684">
    <property type="component" value="Unassembled WGS sequence"/>
</dbReference>
<keyword evidence="1" id="KW-0067">ATP-binding</keyword>
<evidence type="ECO:0000256" key="1">
    <source>
        <dbReference type="RuleBase" id="RU363044"/>
    </source>
</evidence>
<keyword evidence="1" id="KW-0233">DNA recombination</keyword>
<evidence type="ECO:0000313" key="6">
    <source>
        <dbReference type="Proteomes" id="UP000077684"/>
    </source>
</evidence>
<dbReference type="EMBL" id="LWDE02001853">
    <property type="protein sequence ID" value="KAE8239217.1"/>
    <property type="molecule type" value="Genomic_DNA"/>
</dbReference>
<dbReference type="Pfam" id="PF05970">
    <property type="entry name" value="PIF1"/>
    <property type="match status" value="1"/>
</dbReference>
<reference evidence="5" key="2">
    <citation type="journal article" date="2019" name="IMA Fungus">
        <title>Genome sequencing and comparison of five Tilletia species to identify candidate genes for the detection of regulated species infecting wheat.</title>
        <authorList>
            <person name="Nguyen H.D.T."/>
            <person name="Sultana T."/>
            <person name="Kesanakurti P."/>
            <person name="Hambleton S."/>
        </authorList>
    </citation>
    <scope>NUCLEOTIDE SEQUENCE</scope>
    <source>
        <strain evidence="5">DAOMC 236426</strain>
    </source>
</reference>
<feature type="domain" description="DNA helicase Pif1-like DEAD-box helicase" evidence="3">
    <location>
        <begin position="2"/>
        <end position="128"/>
    </location>
</feature>
<feature type="domain" description="DNA helicase Pif1-like 2B" evidence="4">
    <location>
        <begin position="237"/>
        <end position="276"/>
    </location>
</feature>
<comment type="caution">
    <text evidence="5">The sequence shown here is derived from an EMBL/GenBank/DDBJ whole genome shotgun (WGS) entry which is preliminary data.</text>
</comment>
<dbReference type="InterPro" id="IPR027417">
    <property type="entry name" value="P-loop_NTPase"/>
</dbReference>
<feature type="compositionally biased region" description="Low complexity" evidence="2">
    <location>
        <begin position="551"/>
        <end position="582"/>
    </location>
</feature>
<dbReference type="GO" id="GO:0006281">
    <property type="term" value="P:DNA repair"/>
    <property type="evidence" value="ECO:0007669"/>
    <property type="project" value="UniProtKB-KW"/>
</dbReference>
<proteinExistence type="inferred from homology"/>
<keyword evidence="1" id="KW-0234">DNA repair</keyword>
<feature type="region of interest" description="Disordered" evidence="2">
    <location>
        <begin position="493"/>
        <end position="582"/>
    </location>
</feature>
<dbReference type="GO" id="GO:0016787">
    <property type="term" value="F:hydrolase activity"/>
    <property type="evidence" value="ECO:0007669"/>
    <property type="project" value="UniProtKB-KW"/>
</dbReference>
<keyword evidence="1" id="KW-0227">DNA damage</keyword>
<gene>
    <name evidence="5" type="ORF">A4X06_0g8446</name>
</gene>
<dbReference type="SUPFAM" id="SSF52540">
    <property type="entry name" value="P-loop containing nucleoside triphosphate hydrolases"/>
    <property type="match status" value="1"/>
</dbReference>
<dbReference type="GO" id="GO:0006310">
    <property type="term" value="P:DNA recombination"/>
    <property type="evidence" value="ECO:0007669"/>
    <property type="project" value="UniProtKB-KW"/>
</dbReference>
<dbReference type="Gene3D" id="3.40.50.300">
    <property type="entry name" value="P-loop containing nucleotide triphosphate hydrolases"/>
    <property type="match status" value="1"/>
</dbReference>
<organism evidence="5 6">
    <name type="scientific">Tilletia controversa</name>
    <name type="common">dwarf bunt fungus</name>
    <dbReference type="NCBI Taxonomy" id="13291"/>
    <lineage>
        <taxon>Eukaryota</taxon>
        <taxon>Fungi</taxon>
        <taxon>Dikarya</taxon>
        <taxon>Basidiomycota</taxon>
        <taxon>Ustilaginomycotina</taxon>
        <taxon>Exobasidiomycetes</taxon>
        <taxon>Tilletiales</taxon>
        <taxon>Tilletiaceae</taxon>
        <taxon>Tilletia</taxon>
    </lineage>
</organism>
<accession>A0A8X7MK04</accession>
<evidence type="ECO:0000259" key="3">
    <source>
        <dbReference type="Pfam" id="PF05970"/>
    </source>
</evidence>
<dbReference type="EC" id="5.6.2.3" evidence="1"/>
<dbReference type="InterPro" id="IPR010285">
    <property type="entry name" value="DNA_helicase_pif1-like_DEAD"/>
</dbReference>
<feature type="compositionally biased region" description="Low complexity" evidence="2">
    <location>
        <begin position="493"/>
        <end position="512"/>
    </location>
</feature>
<comment type="cofactor">
    <cofactor evidence="1">
        <name>Mg(2+)</name>
        <dbReference type="ChEBI" id="CHEBI:18420"/>
    </cofactor>
</comment>
<keyword evidence="1" id="KW-0347">Helicase</keyword>
<evidence type="ECO:0000313" key="5">
    <source>
        <dbReference type="EMBL" id="KAE8239217.1"/>
    </source>
</evidence>
<dbReference type="AlphaFoldDB" id="A0A8X7MK04"/>
<dbReference type="GO" id="GO:0005524">
    <property type="term" value="F:ATP binding"/>
    <property type="evidence" value="ECO:0007669"/>
    <property type="project" value="UniProtKB-KW"/>
</dbReference>
<keyword evidence="6" id="KW-1185">Reference proteome</keyword>
<sequence length="582" mass="63818">MTVHKRFIIPVIEDDDQNQARPPLRSGLHSNSGQAALLREASLLIFDEVWALPAEVLEAVDDVLQDVMGSDEPFGGKVVLAVGDPRQTAPVTKENTEQATLEASFLTSPLFAHFKVHELQQAQRQAGDPALSAWVDRIGDDYSRNSIDPTTFFDNVDSLQLAKDFLFPPDVLSNPRSVISRCFLTPLNINVDEFNDMVLDDLPGEYYVKRSHDSLKDVERTASNAEDIDAALTTIASISHPRVPEHELRLQVGQVCSVLRNINVYAGLVKHARVEILRINSRSITVRLIISGKTFLLPRYLAAMSSASTIDQLRNTNLVGFVQFDKVKKVSKTGSGYWNTSIRFALNVADTAIVSADATAYSATAPEVNKLYYITVSWIGTARPTLSIHTFMEQDDTSSFDAPSPIITGVGRVPEVHKTELKIRIQTAGYDRESNSRTRTDLNTNRTAERRWKGVPWPEVGADVFFVGKLHSQTTVGSRYEILIEDMTWANQSSNNTSNGNAQQGSSSSSSARPFLGKRRRTETTELTPLTNTSSSPSLIENILDMPAYDSTSSLSSSPSASTSRPSGTGPLPPSGSSSASR</sequence>
<keyword evidence="1" id="KW-0378">Hydrolase</keyword>
<protein>
    <recommendedName>
        <fullName evidence="1">ATP-dependent DNA helicase</fullName>
        <ecNumber evidence="1">5.6.2.3</ecNumber>
    </recommendedName>
</protein>
<dbReference type="GO" id="GO:0000723">
    <property type="term" value="P:telomere maintenance"/>
    <property type="evidence" value="ECO:0007669"/>
    <property type="project" value="InterPro"/>
</dbReference>
<keyword evidence="1" id="KW-0547">Nucleotide-binding</keyword>
<dbReference type="PANTHER" id="PTHR10492">
    <property type="match status" value="1"/>
</dbReference>
<evidence type="ECO:0000259" key="4">
    <source>
        <dbReference type="Pfam" id="PF21530"/>
    </source>
</evidence>
<dbReference type="GO" id="GO:0043139">
    <property type="term" value="F:5'-3' DNA helicase activity"/>
    <property type="evidence" value="ECO:0007669"/>
    <property type="project" value="UniProtKB-EC"/>
</dbReference>
<dbReference type="InterPro" id="IPR049163">
    <property type="entry name" value="Pif1-like_2B_dom"/>
</dbReference>